<evidence type="ECO:0008006" key="3">
    <source>
        <dbReference type="Google" id="ProtNLM"/>
    </source>
</evidence>
<sequence length="89" mass="10131">MRFVLIPSTHASAQAGRVQARTQRRTHAQSLRISHKKRNARGMQSHPLVLSQYAPETRGRTTILKEFDAAHLTASNMTWRPHNLSMNSQ</sequence>
<accession>A0ABR3MYS5</accession>
<comment type="caution">
    <text evidence="1">The sequence shown here is derived from an EMBL/GenBank/DDBJ whole genome shotgun (WGS) entry which is preliminary data.</text>
</comment>
<organism evidence="1 2">
    <name type="scientific">Cirrhinus molitorella</name>
    <name type="common">mud carp</name>
    <dbReference type="NCBI Taxonomy" id="172907"/>
    <lineage>
        <taxon>Eukaryota</taxon>
        <taxon>Metazoa</taxon>
        <taxon>Chordata</taxon>
        <taxon>Craniata</taxon>
        <taxon>Vertebrata</taxon>
        <taxon>Euteleostomi</taxon>
        <taxon>Actinopterygii</taxon>
        <taxon>Neopterygii</taxon>
        <taxon>Teleostei</taxon>
        <taxon>Ostariophysi</taxon>
        <taxon>Cypriniformes</taxon>
        <taxon>Cyprinidae</taxon>
        <taxon>Labeoninae</taxon>
        <taxon>Labeonini</taxon>
        <taxon>Cirrhinus</taxon>
    </lineage>
</organism>
<dbReference type="EMBL" id="JAYMGO010000008">
    <property type="protein sequence ID" value="KAL1269725.1"/>
    <property type="molecule type" value="Genomic_DNA"/>
</dbReference>
<reference evidence="1 2" key="1">
    <citation type="submission" date="2023-09" db="EMBL/GenBank/DDBJ databases">
        <authorList>
            <person name="Wang M."/>
        </authorList>
    </citation>
    <scope>NUCLEOTIDE SEQUENCE [LARGE SCALE GENOMIC DNA]</scope>
    <source>
        <strain evidence="1">GT-2023</strain>
        <tissue evidence="1">Liver</tissue>
    </source>
</reference>
<name>A0ABR3MYS5_9TELE</name>
<evidence type="ECO:0000313" key="1">
    <source>
        <dbReference type="EMBL" id="KAL1269725.1"/>
    </source>
</evidence>
<dbReference type="Proteomes" id="UP001558613">
    <property type="component" value="Unassembled WGS sequence"/>
</dbReference>
<protein>
    <recommendedName>
        <fullName evidence="3">Secreted protein</fullName>
    </recommendedName>
</protein>
<keyword evidence="2" id="KW-1185">Reference proteome</keyword>
<evidence type="ECO:0000313" key="2">
    <source>
        <dbReference type="Proteomes" id="UP001558613"/>
    </source>
</evidence>
<gene>
    <name evidence="1" type="ORF">QQF64_032014</name>
</gene>
<proteinExistence type="predicted"/>